<dbReference type="InterPro" id="IPR036444">
    <property type="entry name" value="PLipase_A2_dom_sf"/>
</dbReference>
<name>E4WQR7_OIKDI</name>
<dbReference type="Gene3D" id="1.20.90.10">
    <property type="entry name" value="Phospholipase A2 domain"/>
    <property type="match status" value="1"/>
</dbReference>
<evidence type="ECO:0000256" key="1">
    <source>
        <dbReference type="SAM" id="SignalP"/>
    </source>
</evidence>
<dbReference type="SUPFAM" id="SSF48619">
    <property type="entry name" value="Phospholipase A2, PLA2"/>
    <property type="match status" value="1"/>
</dbReference>
<organism evidence="2 3">
    <name type="scientific">Oikopleura dioica</name>
    <name type="common">Tunicate</name>
    <dbReference type="NCBI Taxonomy" id="34765"/>
    <lineage>
        <taxon>Eukaryota</taxon>
        <taxon>Metazoa</taxon>
        <taxon>Chordata</taxon>
        <taxon>Tunicata</taxon>
        <taxon>Appendicularia</taxon>
        <taxon>Copelata</taxon>
        <taxon>Oikopleuridae</taxon>
        <taxon>Oikopleura</taxon>
    </lineage>
</organism>
<reference evidence="2 3" key="1">
    <citation type="journal article" date="2010" name="Science">
        <title>Plasticity of animal genome architecture unmasked by rapid evolution of a pelagic tunicate.</title>
        <authorList>
            <person name="Denoeud F."/>
            <person name="Henriet S."/>
            <person name="Mungpakdee S."/>
            <person name="Aury J.M."/>
            <person name="Da Silva C."/>
            <person name="Brinkmann H."/>
            <person name="Mikhaleva J."/>
            <person name="Olsen L.C."/>
            <person name="Jubin C."/>
            <person name="Canestro C."/>
            <person name="Bouquet J.M."/>
            <person name="Danks G."/>
            <person name="Poulain J."/>
            <person name="Campsteijn C."/>
            <person name="Adamski M."/>
            <person name="Cross I."/>
            <person name="Yadetie F."/>
            <person name="Muffato M."/>
            <person name="Louis A."/>
            <person name="Butcher S."/>
            <person name="Tsagkogeorga G."/>
            <person name="Konrad A."/>
            <person name="Singh S."/>
            <person name="Jensen M.F."/>
            <person name="Cong E.H."/>
            <person name="Eikeseth-Otteraa H."/>
            <person name="Noel B."/>
            <person name="Anthouard V."/>
            <person name="Porcel B.M."/>
            <person name="Kachouri-Lafond R."/>
            <person name="Nishino A."/>
            <person name="Ugolini M."/>
            <person name="Chourrout P."/>
            <person name="Nishida H."/>
            <person name="Aasland R."/>
            <person name="Huzurbazar S."/>
            <person name="Westhof E."/>
            <person name="Delsuc F."/>
            <person name="Lehrach H."/>
            <person name="Reinhardt R."/>
            <person name="Weissenbach J."/>
            <person name="Roy S.W."/>
            <person name="Artiguenave F."/>
            <person name="Postlethwait J.H."/>
            <person name="Manak J.R."/>
            <person name="Thompson E.M."/>
            <person name="Jaillon O."/>
            <person name="Du Pasquier L."/>
            <person name="Boudinot P."/>
            <person name="Liberles D.A."/>
            <person name="Volff J.N."/>
            <person name="Philippe H."/>
            <person name="Lenhard B."/>
            <person name="Roest Crollius H."/>
            <person name="Wincker P."/>
            <person name="Chourrout D."/>
        </authorList>
    </citation>
    <scope>NUCLEOTIDE SEQUENCE [LARGE SCALE GENOMIC DNA]</scope>
</reference>
<proteinExistence type="predicted"/>
<dbReference type="GO" id="GO:0050482">
    <property type="term" value="P:arachidonate secretion"/>
    <property type="evidence" value="ECO:0007669"/>
    <property type="project" value="InterPro"/>
</dbReference>
<evidence type="ECO:0000313" key="3">
    <source>
        <dbReference type="Proteomes" id="UP000001307"/>
    </source>
</evidence>
<dbReference type="GO" id="GO:0006644">
    <property type="term" value="P:phospholipid metabolic process"/>
    <property type="evidence" value="ECO:0007669"/>
    <property type="project" value="InterPro"/>
</dbReference>
<evidence type="ECO:0000313" key="2">
    <source>
        <dbReference type="EMBL" id="CBY20150.1"/>
    </source>
</evidence>
<dbReference type="GO" id="GO:0004623">
    <property type="term" value="F:phospholipase A2 activity"/>
    <property type="evidence" value="ECO:0007669"/>
    <property type="project" value="InterPro"/>
</dbReference>
<keyword evidence="3" id="KW-1185">Reference proteome</keyword>
<protein>
    <submittedName>
        <fullName evidence="2">Uncharacterized protein</fullName>
    </submittedName>
</protein>
<sequence>MILTRLKFSAFLFVRANAAIYEYDYSYDENGNFSLSDFGRARVRPGVQSNREMINDDKNYEDLVEMMNFYNENWNVSSEYLTDYGCQCRGNLDRYHNGLGRAKDPLDIGCSQWRQCLKKRSNNINLAINLQNIIRTKNSAQKTFTEKNAQAKT</sequence>
<dbReference type="AlphaFoldDB" id="E4WQR7"/>
<accession>E4WQR7</accession>
<dbReference type="EMBL" id="FN653015">
    <property type="protein sequence ID" value="CBY20150.1"/>
    <property type="molecule type" value="Genomic_DNA"/>
</dbReference>
<keyword evidence="1" id="KW-0732">Signal</keyword>
<feature type="signal peptide" evidence="1">
    <location>
        <begin position="1"/>
        <end position="18"/>
    </location>
</feature>
<feature type="chain" id="PRO_5003189458" evidence="1">
    <location>
        <begin position="19"/>
        <end position="153"/>
    </location>
</feature>
<gene>
    <name evidence="2" type="ORF">GSOID_T00000134001</name>
</gene>
<dbReference type="InParanoid" id="E4WQR7"/>
<dbReference type="Proteomes" id="UP000001307">
    <property type="component" value="Unassembled WGS sequence"/>
</dbReference>